<dbReference type="AlphaFoldDB" id="A0A0B7FL17"/>
<protein>
    <recommendedName>
        <fullName evidence="2">Peptidase C14 caspase domain-containing protein</fullName>
    </recommendedName>
</protein>
<feature type="domain" description="Peptidase C14 caspase" evidence="2">
    <location>
        <begin position="350"/>
        <end position="545"/>
    </location>
</feature>
<evidence type="ECO:0000313" key="4">
    <source>
        <dbReference type="Proteomes" id="UP000059188"/>
    </source>
</evidence>
<sequence>MKRSSSRMMAATDVPIDDNWVELNAPELALATSAPAIEAFSSSRASVHLGRFGAALSNVVKIPQANSSHAQTARQGTRTNSIFGGSNNRRVWIPERKESTKTLNAVAVASNVATAFVLSPDPSPPRQTRSNWLNILPEGPKAIVEEPNDCAGNSEASSLSDENRTATMGSETSLGFGSEGTDTPDTEIAPTPPGCVRVGIPPIQIPVTNSFPGRRASSLPLPHEYIQSGFSDPGQTIMIEHGRPLFESPAPFTCDATASFSTQQQEPSTSTTTAHSVFEGLDRLFEALDRQNTIGYTSTIPSTRYAFYRPYHSEFPVTPVDDRDWEMCNLTPATVTSSWHTAEMRERKLLIIGSGYDSENFRRATTETNATLTPLRGVSQDVKSLTSVFNKRSFVVETLVGDSFDAQVVLNTVKNFLSDAIEGDVRAIVFTGHATHTQADGKIAIIPPTTGHRRSNPDEGLITADVWREAVNQSTQPGVIVLSIFASCLAGGMMDQTVNIRDFNDVMMMEGNAPSSEPSTPAPIFITFASSQFNQSAYESIVGPRRDSNSSYRYGDHFLRAFTLAARDPRSLDWAKFIQVLEENFFHLRKIGAYCAAYDPDINNQDPHWLDHHPQVPEYSSSRSNLPALEDVLPREISLFKREPRIPGLSNSVSITEEFLAHVSLCGENPEITHYTLPTPSNVVPPVVL</sequence>
<proteinExistence type="predicted"/>
<feature type="region of interest" description="Disordered" evidence="1">
    <location>
        <begin position="149"/>
        <end position="185"/>
    </location>
</feature>
<keyword evidence="4" id="KW-1185">Reference proteome</keyword>
<evidence type="ECO:0000313" key="3">
    <source>
        <dbReference type="EMBL" id="CEL56877.1"/>
    </source>
</evidence>
<accession>A0A0B7FL17</accession>
<organism evidence="3 4">
    <name type="scientific">Thanatephorus cucumeris (strain AG1-IB / isolate 7/3/14)</name>
    <name type="common">Lettuce bottom rot fungus</name>
    <name type="synonym">Rhizoctonia solani</name>
    <dbReference type="NCBI Taxonomy" id="1108050"/>
    <lineage>
        <taxon>Eukaryota</taxon>
        <taxon>Fungi</taxon>
        <taxon>Dikarya</taxon>
        <taxon>Basidiomycota</taxon>
        <taxon>Agaricomycotina</taxon>
        <taxon>Agaricomycetes</taxon>
        <taxon>Cantharellales</taxon>
        <taxon>Ceratobasidiaceae</taxon>
        <taxon>Rhizoctonia</taxon>
        <taxon>Rhizoctonia solani AG-1</taxon>
    </lineage>
</organism>
<dbReference type="InterPro" id="IPR011600">
    <property type="entry name" value="Pept_C14_caspase"/>
</dbReference>
<feature type="compositionally biased region" description="Polar residues" evidence="1">
    <location>
        <begin position="154"/>
        <end position="183"/>
    </location>
</feature>
<dbReference type="Gene3D" id="3.40.50.1460">
    <property type="match status" value="1"/>
</dbReference>
<evidence type="ECO:0000256" key="1">
    <source>
        <dbReference type="SAM" id="MobiDB-lite"/>
    </source>
</evidence>
<dbReference type="Pfam" id="PF00656">
    <property type="entry name" value="Peptidase_C14"/>
    <property type="match status" value="1"/>
</dbReference>
<dbReference type="GO" id="GO:0006508">
    <property type="term" value="P:proteolysis"/>
    <property type="evidence" value="ECO:0007669"/>
    <property type="project" value="InterPro"/>
</dbReference>
<gene>
    <name evidence="3" type="ORF">RSOLAG1IB_08155</name>
</gene>
<dbReference type="EMBL" id="LN679125">
    <property type="protein sequence ID" value="CEL56877.1"/>
    <property type="molecule type" value="Genomic_DNA"/>
</dbReference>
<dbReference type="GO" id="GO:0004197">
    <property type="term" value="F:cysteine-type endopeptidase activity"/>
    <property type="evidence" value="ECO:0007669"/>
    <property type="project" value="InterPro"/>
</dbReference>
<name>A0A0B7FL17_THACB</name>
<reference evidence="3 4" key="1">
    <citation type="submission" date="2014-11" db="EMBL/GenBank/DDBJ databases">
        <authorList>
            <person name="Wibberg Daniel"/>
        </authorList>
    </citation>
    <scope>NUCLEOTIDE SEQUENCE [LARGE SCALE GENOMIC DNA]</scope>
    <source>
        <strain evidence="3">Rhizoctonia solani AG1-IB 7/3/14</strain>
    </source>
</reference>
<dbReference type="Proteomes" id="UP000059188">
    <property type="component" value="Unassembled WGS sequence"/>
</dbReference>
<dbReference type="OrthoDB" id="3200670at2759"/>
<evidence type="ECO:0000259" key="2">
    <source>
        <dbReference type="Pfam" id="PF00656"/>
    </source>
</evidence>